<dbReference type="EMBL" id="JXTC01000118">
    <property type="protein sequence ID" value="PON87364.1"/>
    <property type="molecule type" value="Genomic_DNA"/>
</dbReference>
<proteinExistence type="predicted"/>
<evidence type="ECO:0000313" key="2">
    <source>
        <dbReference type="Proteomes" id="UP000237000"/>
    </source>
</evidence>
<sequence>DVDIKSSSREVDDVGSLSLRELGSGIQVRKAGAHLNNRGIVRQRCIHVGVRRTVLLRSRALPANKELESLL</sequence>
<dbReference type="InParanoid" id="A0A2P5EP98"/>
<comment type="caution">
    <text evidence="1">The sequence shown here is derived from an EMBL/GenBank/DDBJ whole genome shotgun (WGS) entry which is preliminary data.</text>
</comment>
<organism evidence="1 2">
    <name type="scientific">Trema orientale</name>
    <name type="common">Charcoal tree</name>
    <name type="synonym">Celtis orientalis</name>
    <dbReference type="NCBI Taxonomy" id="63057"/>
    <lineage>
        <taxon>Eukaryota</taxon>
        <taxon>Viridiplantae</taxon>
        <taxon>Streptophyta</taxon>
        <taxon>Embryophyta</taxon>
        <taxon>Tracheophyta</taxon>
        <taxon>Spermatophyta</taxon>
        <taxon>Magnoliopsida</taxon>
        <taxon>eudicotyledons</taxon>
        <taxon>Gunneridae</taxon>
        <taxon>Pentapetalae</taxon>
        <taxon>rosids</taxon>
        <taxon>fabids</taxon>
        <taxon>Rosales</taxon>
        <taxon>Cannabaceae</taxon>
        <taxon>Trema</taxon>
    </lineage>
</organism>
<feature type="non-terminal residue" evidence="1">
    <location>
        <position position="1"/>
    </location>
</feature>
<reference evidence="2" key="1">
    <citation type="submission" date="2016-06" db="EMBL/GenBank/DDBJ databases">
        <title>Parallel loss of symbiosis genes in relatives of nitrogen-fixing non-legume Parasponia.</title>
        <authorList>
            <person name="Van Velzen R."/>
            <person name="Holmer R."/>
            <person name="Bu F."/>
            <person name="Rutten L."/>
            <person name="Van Zeijl A."/>
            <person name="Liu W."/>
            <person name="Santuari L."/>
            <person name="Cao Q."/>
            <person name="Sharma T."/>
            <person name="Shen D."/>
            <person name="Roswanjaya Y."/>
            <person name="Wardhani T."/>
            <person name="Kalhor M.S."/>
            <person name="Jansen J."/>
            <person name="Van den Hoogen J."/>
            <person name="Gungor B."/>
            <person name="Hartog M."/>
            <person name="Hontelez J."/>
            <person name="Verver J."/>
            <person name="Yang W.-C."/>
            <person name="Schijlen E."/>
            <person name="Repin R."/>
            <person name="Schilthuizen M."/>
            <person name="Schranz E."/>
            <person name="Heidstra R."/>
            <person name="Miyata K."/>
            <person name="Fedorova E."/>
            <person name="Kohlen W."/>
            <person name="Bisseling T."/>
            <person name="Smit S."/>
            <person name="Geurts R."/>
        </authorList>
    </citation>
    <scope>NUCLEOTIDE SEQUENCE [LARGE SCALE GENOMIC DNA]</scope>
    <source>
        <strain evidence="2">cv. RG33-2</strain>
    </source>
</reference>
<dbReference type="Proteomes" id="UP000237000">
    <property type="component" value="Unassembled WGS sequence"/>
</dbReference>
<gene>
    <name evidence="1" type="ORF">TorRG33x02_168560</name>
</gene>
<evidence type="ECO:0000313" key="1">
    <source>
        <dbReference type="EMBL" id="PON87364.1"/>
    </source>
</evidence>
<dbReference type="AlphaFoldDB" id="A0A2P5EP98"/>
<keyword evidence="2" id="KW-1185">Reference proteome</keyword>
<protein>
    <submittedName>
        <fullName evidence="1">Uncharacterized protein</fullName>
    </submittedName>
</protein>
<name>A0A2P5EP98_TREOI</name>
<accession>A0A2P5EP98</accession>